<proteinExistence type="predicted"/>
<evidence type="ECO:0000313" key="2">
    <source>
        <dbReference type="EMBL" id="OGY99976.1"/>
    </source>
</evidence>
<sequence>MMEQRTKEELTTIRQEVAYRKRIAEERGLDRLFLDVYHRCVRYYPVWIHDAKLKNYIYPGVSAVSEKIVKDPFGDTYITEFSIGPRHYVISSKRLGTMIAHDLHYVVELFMNGEKAFAVSEQHDIRLTDRHYFTLDVDAYVHEAWADDFKKIRSFHEHLEREAQAEKADDPQLINNLKKDFNLGTGSIIRLRPWPGYRIFRLILLLIILILATIAFFEFLRLSQSVQPNVRGAEEKFAGIFMSRS</sequence>
<keyword evidence="1" id="KW-1133">Transmembrane helix</keyword>
<evidence type="ECO:0000256" key="1">
    <source>
        <dbReference type="SAM" id="Phobius"/>
    </source>
</evidence>
<dbReference type="AlphaFoldDB" id="A0A1G2CFG5"/>
<keyword evidence="1" id="KW-0812">Transmembrane</keyword>
<dbReference type="STRING" id="1798650.A2945_00515"/>
<accession>A0A1G2CFG5</accession>
<dbReference type="Proteomes" id="UP000178880">
    <property type="component" value="Unassembled WGS sequence"/>
</dbReference>
<feature type="transmembrane region" description="Helical" evidence="1">
    <location>
        <begin position="199"/>
        <end position="220"/>
    </location>
</feature>
<reference evidence="2 3" key="1">
    <citation type="journal article" date="2016" name="Nat. Commun.">
        <title>Thousands of microbial genomes shed light on interconnected biogeochemical processes in an aquifer system.</title>
        <authorList>
            <person name="Anantharaman K."/>
            <person name="Brown C.T."/>
            <person name="Hug L.A."/>
            <person name="Sharon I."/>
            <person name="Castelle C.J."/>
            <person name="Probst A.J."/>
            <person name="Thomas B.C."/>
            <person name="Singh A."/>
            <person name="Wilkins M.J."/>
            <person name="Karaoz U."/>
            <person name="Brodie E.L."/>
            <person name="Williams K.H."/>
            <person name="Hubbard S.S."/>
            <person name="Banfield J.F."/>
        </authorList>
    </citation>
    <scope>NUCLEOTIDE SEQUENCE [LARGE SCALE GENOMIC DNA]</scope>
</reference>
<comment type="caution">
    <text evidence="2">The sequence shown here is derived from an EMBL/GenBank/DDBJ whole genome shotgun (WGS) entry which is preliminary data.</text>
</comment>
<evidence type="ECO:0000313" key="3">
    <source>
        <dbReference type="Proteomes" id="UP000178880"/>
    </source>
</evidence>
<organism evidence="2 3">
    <name type="scientific">Candidatus Liptonbacteria bacterium RIFCSPLOWO2_01_FULL_52_25</name>
    <dbReference type="NCBI Taxonomy" id="1798650"/>
    <lineage>
        <taxon>Bacteria</taxon>
        <taxon>Candidatus Liptoniibacteriota</taxon>
    </lineage>
</organism>
<protein>
    <submittedName>
        <fullName evidence="2">Uncharacterized protein</fullName>
    </submittedName>
</protein>
<gene>
    <name evidence="2" type="ORF">A2945_00515</name>
</gene>
<keyword evidence="1" id="KW-0472">Membrane</keyword>
<dbReference type="EMBL" id="MHLA01000010">
    <property type="protein sequence ID" value="OGY99976.1"/>
    <property type="molecule type" value="Genomic_DNA"/>
</dbReference>
<name>A0A1G2CFG5_9BACT</name>